<proteinExistence type="predicted"/>
<reference evidence="1" key="2">
    <citation type="journal article" date="2022" name="Sci. Total Environ.">
        <title>Prevalence, transmission, and molecular epidemiology of tet(X)-positive bacteria among humans, animals, and environmental niches in China: An epidemiological, and genomic-based study.</title>
        <authorList>
            <person name="Dong N."/>
            <person name="Zeng Y."/>
            <person name="Cai C."/>
            <person name="Sun C."/>
            <person name="Lu J."/>
            <person name="Liu C."/>
            <person name="Zhou H."/>
            <person name="Sun Q."/>
            <person name="Shu L."/>
            <person name="Wang H."/>
            <person name="Wang Y."/>
            <person name="Wang S."/>
            <person name="Wu C."/>
            <person name="Chan E.W."/>
            <person name="Chen G."/>
            <person name="Shen Z."/>
            <person name="Chen S."/>
            <person name="Zhang R."/>
        </authorList>
    </citation>
    <scope>NUCLEOTIDE SEQUENCE</scope>
    <source>
        <strain evidence="1">R1692</strain>
    </source>
</reference>
<dbReference type="Pfam" id="PF26622">
    <property type="entry name" value="DUF8199"/>
    <property type="match status" value="1"/>
</dbReference>
<evidence type="ECO:0000313" key="1">
    <source>
        <dbReference type="EMBL" id="MDM1048909.1"/>
    </source>
</evidence>
<organism evidence="1 2">
    <name type="scientific">Sphingobacterium hotanense</name>
    <dbReference type="NCBI Taxonomy" id="649196"/>
    <lineage>
        <taxon>Bacteria</taxon>
        <taxon>Pseudomonadati</taxon>
        <taxon>Bacteroidota</taxon>
        <taxon>Sphingobacteriia</taxon>
        <taxon>Sphingobacteriales</taxon>
        <taxon>Sphingobacteriaceae</taxon>
        <taxon>Sphingobacterium</taxon>
    </lineage>
</organism>
<sequence>MTIYSVCSTGATVYMHHCGKRTLISVLDEEKVSHDRCPMCVEHHHNQQHSDPNANCCKDKDMCKDVQLELKSESEQLQSSIQQLFNFSPAVVVIPWLLPYLEQWIEQDLKWIPHSEELQLSYTNPVYLLNCNFRI</sequence>
<dbReference type="EMBL" id="JACAGK010000032">
    <property type="protein sequence ID" value="MDM1048909.1"/>
    <property type="molecule type" value="Genomic_DNA"/>
</dbReference>
<reference evidence="1" key="1">
    <citation type="submission" date="2020-06" db="EMBL/GenBank/DDBJ databases">
        <authorList>
            <person name="Dong N."/>
        </authorList>
    </citation>
    <scope>NUCLEOTIDE SEQUENCE</scope>
    <source>
        <strain evidence="1">R1692</strain>
    </source>
</reference>
<keyword evidence="2" id="KW-1185">Reference proteome</keyword>
<gene>
    <name evidence="1" type="ORF">HX018_11755</name>
</gene>
<comment type="caution">
    <text evidence="1">The sequence shown here is derived from an EMBL/GenBank/DDBJ whole genome shotgun (WGS) entry which is preliminary data.</text>
</comment>
<dbReference type="InterPro" id="IPR058512">
    <property type="entry name" value="DUF8199"/>
</dbReference>
<protein>
    <submittedName>
        <fullName evidence="1">Uncharacterized protein</fullName>
    </submittedName>
</protein>
<dbReference type="Proteomes" id="UP001170954">
    <property type="component" value="Unassembled WGS sequence"/>
</dbReference>
<accession>A0ABT7NNT7</accession>
<dbReference type="RefSeq" id="WP_286651542.1">
    <property type="nucleotide sequence ID" value="NZ_JACAGK010000032.1"/>
</dbReference>
<evidence type="ECO:0000313" key="2">
    <source>
        <dbReference type="Proteomes" id="UP001170954"/>
    </source>
</evidence>
<name>A0ABT7NNT7_9SPHI</name>